<dbReference type="EMBL" id="RXHU01000042">
    <property type="protein sequence ID" value="RTE08827.1"/>
    <property type="molecule type" value="Genomic_DNA"/>
</dbReference>
<comment type="caution">
    <text evidence="2">The sequence shown here is derived from an EMBL/GenBank/DDBJ whole genome shotgun (WGS) entry which is preliminary data.</text>
</comment>
<organism evidence="2 3">
    <name type="scientific">Paenibacillus whitsoniae</name>
    <dbReference type="NCBI Taxonomy" id="2496558"/>
    <lineage>
        <taxon>Bacteria</taxon>
        <taxon>Bacillati</taxon>
        <taxon>Bacillota</taxon>
        <taxon>Bacilli</taxon>
        <taxon>Bacillales</taxon>
        <taxon>Paenibacillaceae</taxon>
        <taxon>Paenibacillus</taxon>
    </lineage>
</organism>
<name>A0A3S0BUU1_9BACL</name>
<dbReference type="OrthoDB" id="2641850at2"/>
<evidence type="ECO:0000313" key="2">
    <source>
        <dbReference type="EMBL" id="RTE08827.1"/>
    </source>
</evidence>
<feature type="domain" description="Cthe-2314-like HEPN" evidence="1">
    <location>
        <begin position="53"/>
        <end position="230"/>
    </location>
</feature>
<proteinExistence type="predicted"/>
<keyword evidence="3" id="KW-1185">Reference proteome</keyword>
<dbReference type="AlphaFoldDB" id="A0A3S0BUU1"/>
<dbReference type="Proteomes" id="UP000276128">
    <property type="component" value="Unassembled WGS sequence"/>
</dbReference>
<dbReference type="Pfam" id="PF18730">
    <property type="entry name" value="HEPN_Cthe2314"/>
    <property type="match status" value="1"/>
</dbReference>
<protein>
    <recommendedName>
        <fullName evidence="1">Cthe-2314-like HEPN domain-containing protein</fullName>
    </recommendedName>
</protein>
<sequence>MLRELFGEPKRVDSGVLLEALSAIRAFLTHLESRKTEGASAAEVTVIHRQIIWSKGFIDALDELEQSIFCCERFGDPIRKSFLEDMTTHETEEYQRFVYFFKNAFIRIFSILDKLGTFMNDLFQLKTETYKSRYSYFTVLRLMHDRHHHGALETQLYGLKMDYKPAMDRLRNLRNMEIHYINAEMLDDLMQKEPLFGGRIHIENVQANLDDIQKGFEMVCRTLSVAFSYFSVSRAKG</sequence>
<gene>
    <name evidence="2" type="ORF">EJQ19_14990</name>
</gene>
<reference evidence="2 3" key="1">
    <citation type="submission" date="2018-12" db="EMBL/GenBank/DDBJ databases">
        <title>Bacillus ochoae sp. nov., Paenibacillus whitsoniae sp. nov., Paenibacillus spiritus sp. nov. Isolated from the Mars Exploration Rover during spacecraft assembly.</title>
        <authorList>
            <person name="Seuylemezian A."/>
            <person name="Vaishampayan P."/>
        </authorList>
    </citation>
    <scope>NUCLEOTIDE SEQUENCE [LARGE SCALE GENOMIC DNA]</scope>
    <source>
        <strain evidence="2 3">MER 54</strain>
    </source>
</reference>
<dbReference type="RefSeq" id="WP_126142043.1">
    <property type="nucleotide sequence ID" value="NZ_RXHU01000042.1"/>
</dbReference>
<dbReference type="InterPro" id="IPR041394">
    <property type="entry name" value="HEPN_Cthe2314"/>
</dbReference>
<accession>A0A3S0BUU1</accession>
<evidence type="ECO:0000259" key="1">
    <source>
        <dbReference type="Pfam" id="PF18730"/>
    </source>
</evidence>
<evidence type="ECO:0000313" key="3">
    <source>
        <dbReference type="Proteomes" id="UP000276128"/>
    </source>
</evidence>